<organism evidence="2 3">
    <name type="scientific">Oryza glaberrima</name>
    <name type="common">African rice</name>
    <dbReference type="NCBI Taxonomy" id="4538"/>
    <lineage>
        <taxon>Eukaryota</taxon>
        <taxon>Viridiplantae</taxon>
        <taxon>Streptophyta</taxon>
        <taxon>Embryophyta</taxon>
        <taxon>Tracheophyta</taxon>
        <taxon>Spermatophyta</taxon>
        <taxon>Magnoliopsida</taxon>
        <taxon>Liliopsida</taxon>
        <taxon>Poales</taxon>
        <taxon>Poaceae</taxon>
        <taxon>BOP clade</taxon>
        <taxon>Oryzoideae</taxon>
        <taxon>Oryzeae</taxon>
        <taxon>Oryzinae</taxon>
        <taxon>Oryza</taxon>
    </lineage>
</organism>
<reference evidence="2 3" key="2">
    <citation type="submission" date="2018-04" db="EMBL/GenBank/DDBJ databases">
        <title>OglaRS2 (Oryza glaberrima Reference Sequence Version 2).</title>
        <authorList>
            <person name="Zhang J."/>
            <person name="Kudrna D."/>
            <person name="Lee S."/>
            <person name="Talag J."/>
            <person name="Rajasekar S."/>
            <person name="Wing R.A."/>
        </authorList>
    </citation>
    <scope>NUCLEOTIDE SEQUENCE [LARGE SCALE GENOMIC DNA]</scope>
    <source>
        <strain evidence="2 3">cv. IRGC 96717</strain>
    </source>
</reference>
<sequence>FCHNEHIELLERIQELTCVDVDGIEAEASIAPPTENDRTGGVGATSNDECATMIGDDHEGPLKGALEAAVLAEVCEITGNGGGGGGEGGGGGGGGGGGIESMAVAARVQAATTTNLFQSSFTPRSSSF</sequence>
<dbReference type="Proteomes" id="UP000007306">
    <property type="component" value="Chromosome 2"/>
</dbReference>
<evidence type="ECO:0000313" key="3">
    <source>
        <dbReference type="Proteomes" id="UP000007306"/>
    </source>
</evidence>
<evidence type="ECO:0000256" key="1">
    <source>
        <dbReference type="SAM" id="MobiDB-lite"/>
    </source>
</evidence>
<keyword evidence="3" id="KW-1185">Reference proteome</keyword>
<accession>I1NZX4</accession>
<name>I1NZX4_ORYGL</name>
<dbReference type="Gramene" id="ORGLA02G0128000.1">
    <property type="protein sequence ID" value="ORGLA02G0128000.1"/>
    <property type="gene ID" value="ORGLA02G0128000"/>
</dbReference>
<dbReference type="AlphaFoldDB" id="I1NZX4"/>
<feature type="region of interest" description="Disordered" evidence="1">
    <location>
        <begin position="29"/>
        <end position="58"/>
    </location>
</feature>
<dbReference type="EnsemblPlants" id="ORGLA02G0128000.1">
    <property type="protein sequence ID" value="ORGLA02G0128000.1"/>
    <property type="gene ID" value="ORGLA02G0128000"/>
</dbReference>
<dbReference type="HOGENOM" id="CLU_1965231_0_0_1"/>
<protein>
    <submittedName>
        <fullName evidence="2">Uncharacterized protein</fullName>
    </submittedName>
</protein>
<proteinExistence type="predicted"/>
<evidence type="ECO:0000313" key="2">
    <source>
        <dbReference type="EnsemblPlants" id="ORGLA02G0128000.1"/>
    </source>
</evidence>
<reference evidence="2" key="1">
    <citation type="submission" date="2015-06" db="UniProtKB">
        <authorList>
            <consortium name="EnsemblPlants"/>
        </authorList>
    </citation>
    <scope>IDENTIFICATION</scope>
</reference>